<comment type="cofactor">
    <cofactor evidence="3">
        <name>pyridoxal 5'-phosphate</name>
        <dbReference type="ChEBI" id="CHEBI:597326"/>
    </cofactor>
</comment>
<comment type="similarity">
    <text evidence="2 4">Belongs to the pyridoxal phosphate-binding protein YggS/PROSC family.</text>
</comment>
<keyword evidence="7" id="KW-1185">Reference proteome</keyword>
<sequence>MTNIECIKYNLSDIKHCISEAAKKAGTSENDIKMVAVTKYANLDQMNKLLDLGVTDLGENKVQTAVPKIEKLGDQVNWHFVGHLQSNKVKYLINYVDLIHSLDRKSLAKELDKRAKKDDIYVDALVQVNIAQDESKYGISPDQVTPFIDKTMNSYPNINIRGLMTMTPYYPDPEEIRPYYVKMTELFRKIKDEFEIDDFKYLSMGMSHDFPIAIEEGANLVRIGRAFFKSREEGN</sequence>
<dbReference type="CDD" id="cd00635">
    <property type="entry name" value="PLPDE_III_YBL036c_like"/>
    <property type="match status" value="1"/>
</dbReference>
<dbReference type="Proteomes" id="UP000214588">
    <property type="component" value="Unassembled WGS sequence"/>
</dbReference>
<dbReference type="OrthoDB" id="9804072at2"/>
<evidence type="ECO:0000256" key="2">
    <source>
        <dbReference type="HAMAP-Rule" id="MF_02087"/>
    </source>
</evidence>
<dbReference type="InterPro" id="IPR001608">
    <property type="entry name" value="Ala_racemase_N"/>
</dbReference>
<evidence type="ECO:0000259" key="5">
    <source>
        <dbReference type="Pfam" id="PF01168"/>
    </source>
</evidence>
<dbReference type="EMBL" id="NIQC01000007">
    <property type="protein sequence ID" value="OWZ84143.1"/>
    <property type="molecule type" value="Genomic_DNA"/>
</dbReference>
<evidence type="ECO:0000256" key="3">
    <source>
        <dbReference type="PIRSR" id="PIRSR004848-1"/>
    </source>
</evidence>
<dbReference type="InterPro" id="IPR029066">
    <property type="entry name" value="PLP-binding_barrel"/>
</dbReference>
<evidence type="ECO:0000256" key="1">
    <source>
        <dbReference type="ARBA" id="ARBA00022898"/>
    </source>
</evidence>
<dbReference type="AlphaFoldDB" id="A0A226BYP9"/>
<keyword evidence="1 2" id="KW-0663">Pyridoxal phosphate</keyword>
<dbReference type="SUPFAM" id="SSF51419">
    <property type="entry name" value="PLP-binding barrel"/>
    <property type="match status" value="1"/>
</dbReference>
<dbReference type="PANTHER" id="PTHR10146">
    <property type="entry name" value="PROLINE SYNTHETASE CO-TRANSCRIBED BACTERIAL HOMOLOG PROTEIN"/>
    <property type="match status" value="1"/>
</dbReference>
<dbReference type="PIRSF" id="PIRSF004848">
    <property type="entry name" value="YBL036c_PLPDEIII"/>
    <property type="match status" value="1"/>
</dbReference>
<dbReference type="InterPro" id="IPR011078">
    <property type="entry name" value="PyrdxlP_homeostasis"/>
</dbReference>
<evidence type="ECO:0000313" key="6">
    <source>
        <dbReference type="EMBL" id="OWZ84143.1"/>
    </source>
</evidence>
<dbReference type="NCBIfam" id="TIGR00044">
    <property type="entry name" value="YggS family pyridoxal phosphate-dependent enzyme"/>
    <property type="match status" value="1"/>
</dbReference>
<evidence type="ECO:0000313" key="7">
    <source>
        <dbReference type="Proteomes" id="UP000214588"/>
    </source>
</evidence>
<name>A0A226BYP9_9FIRM</name>
<accession>A0A226BYP9</accession>
<reference evidence="6 7" key="1">
    <citation type="submission" date="2017-06" db="EMBL/GenBank/DDBJ databases">
        <title>Draft Genome Sequence of Natranaerobius trueperi halophilic, alkalithermophilic bacteria from soda lakes.</title>
        <authorList>
            <person name="Zhao B."/>
        </authorList>
    </citation>
    <scope>NUCLEOTIDE SEQUENCE [LARGE SCALE GENOMIC DNA]</scope>
    <source>
        <strain evidence="6 7">DSM 18760</strain>
    </source>
</reference>
<feature type="modified residue" description="N6-(pyridoxal phosphate)lysine" evidence="2 3">
    <location>
        <position position="39"/>
    </location>
</feature>
<evidence type="ECO:0000256" key="4">
    <source>
        <dbReference type="RuleBase" id="RU004514"/>
    </source>
</evidence>
<feature type="domain" description="Alanine racemase N-terminal" evidence="5">
    <location>
        <begin position="10"/>
        <end position="229"/>
    </location>
</feature>
<dbReference type="HAMAP" id="MF_02087">
    <property type="entry name" value="PLP_homeostasis"/>
    <property type="match status" value="1"/>
</dbReference>
<dbReference type="Gene3D" id="3.20.20.10">
    <property type="entry name" value="Alanine racemase"/>
    <property type="match status" value="1"/>
</dbReference>
<dbReference type="GO" id="GO:0030170">
    <property type="term" value="F:pyridoxal phosphate binding"/>
    <property type="evidence" value="ECO:0007669"/>
    <property type="project" value="UniProtKB-UniRule"/>
</dbReference>
<dbReference type="RefSeq" id="WP_089023121.1">
    <property type="nucleotide sequence ID" value="NZ_NIQC01000007.1"/>
</dbReference>
<dbReference type="FunFam" id="3.20.20.10:FF:000018">
    <property type="entry name" value="Pyridoxal phosphate homeostasis protein"/>
    <property type="match status" value="1"/>
</dbReference>
<gene>
    <name evidence="6" type="ORF">CDO51_04545</name>
</gene>
<proteinExistence type="inferred from homology"/>
<dbReference type="Pfam" id="PF01168">
    <property type="entry name" value="Ala_racemase_N"/>
    <property type="match status" value="1"/>
</dbReference>
<dbReference type="PROSITE" id="PS01211">
    <property type="entry name" value="UPF0001"/>
    <property type="match status" value="1"/>
</dbReference>
<comment type="caution">
    <text evidence="6">The sequence shown here is derived from an EMBL/GenBank/DDBJ whole genome shotgun (WGS) entry which is preliminary data.</text>
</comment>
<protein>
    <recommendedName>
        <fullName evidence="2">Pyridoxal phosphate homeostasis protein</fullName>
        <shortName evidence="2">PLP homeostasis protein</shortName>
    </recommendedName>
</protein>
<comment type="function">
    <text evidence="2">Pyridoxal 5'-phosphate (PLP)-binding protein, which is involved in PLP homeostasis.</text>
</comment>
<organism evidence="6 7">
    <name type="scientific">Natranaerobius trueperi</name>
    <dbReference type="NCBI Taxonomy" id="759412"/>
    <lineage>
        <taxon>Bacteria</taxon>
        <taxon>Bacillati</taxon>
        <taxon>Bacillota</taxon>
        <taxon>Clostridia</taxon>
        <taxon>Natranaerobiales</taxon>
        <taxon>Natranaerobiaceae</taxon>
        <taxon>Natranaerobius</taxon>
    </lineage>
</organism>
<dbReference type="PANTHER" id="PTHR10146:SF14">
    <property type="entry name" value="PYRIDOXAL PHOSPHATE HOMEOSTASIS PROTEIN"/>
    <property type="match status" value="1"/>
</dbReference>